<comment type="similarity">
    <text evidence="1">Belongs to the Gfo/Idh/MocA family.</text>
</comment>
<evidence type="ECO:0000259" key="6">
    <source>
        <dbReference type="Pfam" id="PF22725"/>
    </source>
</evidence>
<dbReference type="Pfam" id="PF00248">
    <property type="entry name" value="Aldo_ket_red"/>
    <property type="match status" value="1"/>
</dbReference>
<keyword evidence="3" id="KW-0520">NAD</keyword>
<reference evidence="7 8" key="1">
    <citation type="journal article" date="2019" name="Int. J. Syst. Evol. Microbiol.">
        <title>The Global Catalogue of Microorganisms (GCM) 10K type strain sequencing project: providing services to taxonomists for standard genome sequencing and annotation.</title>
        <authorList>
            <consortium name="The Broad Institute Genomics Platform"/>
            <consortium name="The Broad Institute Genome Sequencing Center for Infectious Disease"/>
            <person name="Wu L."/>
            <person name="Ma J."/>
        </authorList>
    </citation>
    <scope>NUCLEOTIDE SEQUENCE [LARGE SCALE GENOMIC DNA]</scope>
    <source>
        <strain evidence="7 8">JCM 14902</strain>
    </source>
</reference>
<evidence type="ECO:0000313" key="8">
    <source>
        <dbReference type="Proteomes" id="UP001500326"/>
    </source>
</evidence>
<feature type="domain" description="Gfo/Idh/MocA-like oxidoreductase N-terminal" evidence="5">
    <location>
        <begin position="5"/>
        <end position="122"/>
    </location>
</feature>
<accession>A0ABN2S4Y9</accession>
<dbReference type="Gene3D" id="3.30.360.10">
    <property type="entry name" value="Dihydrodipicolinate Reductase, domain 2"/>
    <property type="match status" value="1"/>
</dbReference>
<dbReference type="InterPro" id="IPR023210">
    <property type="entry name" value="NADP_OxRdtase_dom"/>
</dbReference>
<evidence type="ECO:0000256" key="2">
    <source>
        <dbReference type="ARBA" id="ARBA00023002"/>
    </source>
</evidence>
<protein>
    <submittedName>
        <fullName evidence="7">Aldo/keto reductase</fullName>
    </submittedName>
</protein>
<keyword evidence="8" id="KW-1185">Reference proteome</keyword>
<evidence type="ECO:0000256" key="3">
    <source>
        <dbReference type="ARBA" id="ARBA00023027"/>
    </source>
</evidence>
<dbReference type="InterPro" id="IPR050984">
    <property type="entry name" value="Gfo/Idh/MocA_domain"/>
</dbReference>
<gene>
    <name evidence="7" type="ORF">GCM10009777_12000</name>
</gene>
<dbReference type="InterPro" id="IPR036812">
    <property type="entry name" value="NAD(P)_OxRdtase_dom_sf"/>
</dbReference>
<dbReference type="EMBL" id="BAAAOH010000001">
    <property type="protein sequence ID" value="GAA1980168.1"/>
    <property type="molecule type" value="Genomic_DNA"/>
</dbReference>
<evidence type="ECO:0000259" key="5">
    <source>
        <dbReference type="Pfam" id="PF01408"/>
    </source>
</evidence>
<comment type="caution">
    <text evidence="7">The sequence shown here is derived from an EMBL/GenBank/DDBJ whole genome shotgun (WGS) entry which is preliminary data.</text>
</comment>
<keyword evidence="2" id="KW-0560">Oxidoreductase</keyword>
<dbReference type="InterPro" id="IPR036291">
    <property type="entry name" value="NAD(P)-bd_dom_sf"/>
</dbReference>
<dbReference type="PANTHER" id="PTHR22604:SF105">
    <property type="entry name" value="TRANS-1,2-DIHYDROBENZENE-1,2-DIOL DEHYDROGENASE"/>
    <property type="match status" value="1"/>
</dbReference>
<evidence type="ECO:0000259" key="4">
    <source>
        <dbReference type="Pfam" id="PF00248"/>
    </source>
</evidence>
<feature type="domain" description="NADP-dependent oxidoreductase" evidence="4">
    <location>
        <begin position="391"/>
        <end position="654"/>
    </location>
</feature>
<dbReference type="Pfam" id="PF22725">
    <property type="entry name" value="GFO_IDH_MocA_C3"/>
    <property type="match status" value="1"/>
</dbReference>
<dbReference type="SUPFAM" id="SSF51430">
    <property type="entry name" value="NAD(P)-linked oxidoreductase"/>
    <property type="match status" value="1"/>
</dbReference>
<dbReference type="Gene3D" id="3.20.20.100">
    <property type="entry name" value="NADP-dependent oxidoreductase domain"/>
    <property type="match status" value="1"/>
</dbReference>
<dbReference type="RefSeq" id="WP_344059474.1">
    <property type="nucleotide sequence ID" value="NZ_BAAAOH010000001.1"/>
</dbReference>
<dbReference type="SUPFAM" id="SSF55347">
    <property type="entry name" value="Glyceraldehyde-3-phosphate dehydrogenase-like, C-terminal domain"/>
    <property type="match status" value="1"/>
</dbReference>
<organism evidence="7 8">
    <name type="scientific">Microbacterium pumilum</name>
    <dbReference type="NCBI Taxonomy" id="344165"/>
    <lineage>
        <taxon>Bacteria</taxon>
        <taxon>Bacillati</taxon>
        <taxon>Actinomycetota</taxon>
        <taxon>Actinomycetes</taxon>
        <taxon>Micrococcales</taxon>
        <taxon>Microbacteriaceae</taxon>
        <taxon>Microbacterium</taxon>
    </lineage>
</organism>
<dbReference type="InterPro" id="IPR000683">
    <property type="entry name" value="Gfo/Idh/MocA-like_OxRdtase_N"/>
</dbReference>
<dbReference type="SUPFAM" id="SSF51735">
    <property type="entry name" value="NAD(P)-binding Rossmann-fold domains"/>
    <property type="match status" value="1"/>
</dbReference>
<sequence length="662" mass="71845">MKHVNWGILATGNIAHRFAETLATSETGTAVAVASREHAKATAFAEEFDIPTAHGSYDDLLADPNVEAVYVSTPHPQHAEWIIRAARAGKHILSEKPAALTFAQAEAAITAARENDVFFMEAFMYRCHPQTAQLVDIVRSGEIGDIRLIRAMFSFQTTRDPEGRLFANALGGGGILDVGSYCMSMARLLAGAAQGLPFAEPVSVKAVAQLDPAEGTDLYSTAVLEFDGGLLAELTTGVLLNQPNTVAVYGSEGSITVDQPWFPGAAGSRIVVSLDSGEHREIETETTANAYHFEVDTVARHLADRAAPSPAMSPEDTLGNMRALDSWRAEAGVVYGAERRDQFVHPLWAERLSVHHTAGMEYASLPGVERPLARLVMGGVPTTTVGGQIVLDDYFERGGNVIDTAFHYDGVDESIGHWLRTRGVREDVSLIVKGAHTPNCTPEALSEQLEISLERLGTDHGEIYIMHRDNLDVPVGEFIDVLNSHRVAGRIGIFGGSNWSIDRLSEANAYAAAHGLQGFSLLNNQLSLAAPVEPVWAGCLSANDPNSRQWLAENHFPFLAWSSQARGFFTARAAPDRRSDAELVRCWYSNANFERKRRAAELAAAKGCEEINIALAWVLYQPFPTWTLIGPATTGELHSSLGALKVSLTPEEVAWLNLESDR</sequence>
<dbReference type="Gene3D" id="3.40.50.720">
    <property type="entry name" value="NAD(P)-binding Rossmann-like Domain"/>
    <property type="match status" value="1"/>
</dbReference>
<feature type="domain" description="GFO/IDH/MocA-like oxidoreductase" evidence="6">
    <location>
        <begin position="133"/>
        <end position="255"/>
    </location>
</feature>
<dbReference type="Proteomes" id="UP001500326">
    <property type="component" value="Unassembled WGS sequence"/>
</dbReference>
<name>A0ABN2S4Y9_9MICO</name>
<proteinExistence type="inferred from homology"/>
<dbReference type="PANTHER" id="PTHR22604">
    <property type="entry name" value="OXIDOREDUCTASES"/>
    <property type="match status" value="1"/>
</dbReference>
<evidence type="ECO:0000256" key="1">
    <source>
        <dbReference type="ARBA" id="ARBA00010928"/>
    </source>
</evidence>
<dbReference type="InterPro" id="IPR055170">
    <property type="entry name" value="GFO_IDH_MocA-like_dom"/>
</dbReference>
<dbReference type="CDD" id="cd19082">
    <property type="entry name" value="AKR_AKR10A1_2"/>
    <property type="match status" value="1"/>
</dbReference>
<evidence type="ECO:0000313" key="7">
    <source>
        <dbReference type="EMBL" id="GAA1980168.1"/>
    </source>
</evidence>
<dbReference type="Pfam" id="PF01408">
    <property type="entry name" value="GFO_IDH_MocA"/>
    <property type="match status" value="1"/>
</dbReference>